<dbReference type="SUPFAM" id="SSF46785">
    <property type="entry name" value="Winged helix' DNA-binding domain"/>
    <property type="match status" value="1"/>
</dbReference>
<evidence type="ECO:0000313" key="2">
    <source>
        <dbReference type="Proteomes" id="UP000567293"/>
    </source>
</evidence>
<dbReference type="InterPro" id="IPR036390">
    <property type="entry name" value="WH_DNA-bd_sf"/>
</dbReference>
<sequence>MITQSVAEIVRQHVKLTVEGIDRMYLNVYVPGLQYEGGIVRFFREHRGQPLPSAALMSPMTRGFVAALEDFVARHDIPVVQFEKGQRKDTVMAEHLRRFARDEGVVFVGKAQENTPVFRTERRRSPKTGQPYPWIVRRSAMVNNYYIYAVDRDFGPFFLKFCSYFPFNAKLCLNGHEYAKRQLAQEGIAFEALDNGILKCADRKRLQTICNGLSAAKIDALLRKWLRLLPHPFTAADRKAGYRYDVSILQAEFSTTQVLDRPVHGRLFFEQVIRENLDLGRPEEIKLIFNRRIPRGTRMRFCTRVVTHGVTPSLNVYYKNARIKQYHKENRALRTETTINNTYDFGIGKRLHNLPKLREIGFAANRRLLEIERLSHDCIVAEATFQSINGPVAAGRQRASGLRFADPRTHQLLQALILFRQIAQGFRCDDLRRHLAALSGRAPDQISQGAITYQLRRLRLHGFVERLPKSFRYRVTEFGLRAALFFTRAYNRLLRPASAAALPGISTVANPLKRAFANVDAQLTKWINHAQLAA</sequence>
<reference evidence="1" key="1">
    <citation type="submission" date="2020-06" db="EMBL/GenBank/DDBJ databases">
        <title>Legume-microbial interactions unlock mineral nutrients during tropical forest succession.</title>
        <authorList>
            <person name="Epihov D.Z."/>
        </authorList>
    </citation>
    <scope>NUCLEOTIDE SEQUENCE [LARGE SCALE GENOMIC DNA]</scope>
    <source>
        <strain evidence="1">Pan2503</strain>
    </source>
</reference>
<gene>
    <name evidence="1" type="ORF">HRJ53_10525</name>
</gene>
<evidence type="ECO:0000313" key="1">
    <source>
        <dbReference type="EMBL" id="MBA0085421.1"/>
    </source>
</evidence>
<dbReference type="AlphaFoldDB" id="A0A7V8NQ58"/>
<proteinExistence type="predicted"/>
<organism evidence="1 2">
    <name type="scientific">Candidatus Acidiferrum panamense</name>
    <dbReference type="NCBI Taxonomy" id="2741543"/>
    <lineage>
        <taxon>Bacteria</taxon>
        <taxon>Pseudomonadati</taxon>
        <taxon>Acidobacteriota</taxon>
        <taxon>Terriglobia</taxon>
        <taxon>Candidatus Acidiferrales</taxon>
        <taxon>Candidatus Acidiferrum</taxon>
    </lineage>
</organism>
<name>A0A7V8NQ58_9BACT</name>
<keyword evidence="2" id="KW-1185">Reference proteome</keyword>
<protein>
    <submittedName>
        <fullName evidence="1">Uncharacterized protein</fullName>
    </submittedName>
</protein>
<dbReference type="Proteomes" id="UP000567293">
    <property type="component" value="Unassembled WGS sequence"/>
</dbReference>
<dbReference type="EMBL" id="JACDQQ010001017">
    <property type="protein sequence ID" value="MBA0085421.1"/>
    <property type="molecule type" value="Genomic_DNA"/>
</dbReference>
<comment type="caution">
    <text evidence="1">The sequence shown here is derived from an EMBL/GenBank/DDBJ whole genome shotgun (WGS) entry which is preliminary data.</text>
</comment>
<accession>A0A7V8NQ58</accession>